<dbReference type="AlphaFoldDB" id="A0A4R8SUS3"/>
<feature type="region of interest" description="Disordered" evidence="1">
    <location>
        <begin position="351"/>
        <end position="374"/>
    </location>
</feature>
<feature type="compositionally biased region" description="Polar residues" evidence="1">
    <location>
        <begin position="275"/>
        <end position="287"/>
    </location>
</feature>
<evidence type="ECO:0000313" key="3">
    <source>
        <dbReference type="Proteomes" id="UP000295604"/>
    </source>
</evidence>
<protein>
    <submittedName>
        <fullName evidence="2">Uncharacterized protein</fullName>
    </submittedName>
</protein>
<feature type="region of interest" description="Disordered" evidence="1">
    <location>
        <begin position="1"/>
        <end position="51"/>
    </location>
</feature>
<gene>
    <name evidence="2" type="ORF">C8034_v001554</name>
</gene>
<feature type="region of interest" description="Disordered" evidence="1">
    <location>
        <begin position="275"/>
        <end position="294"/>
    </location>
</feature>
<evidence type="ECO:0000313" key="2">
    <source>
        <dbReference type="EMBL" id="TEA05980.1"/>
    </source>
</evidence>
<sequence length="817" mass="88900">MDLQGDINGAGLPQKSSLMQDDTSGFYRDSRVRNPVPSKLHGKTDTKNGNFGVMHMKLNTTWESRDRGAAAKRTSEGTQLAAKMAQTDRYVHIKRSRFVRTPNDLTASTLPYSVVSRPRTSPLSEVEIKTEQARLLTLLRSLHPKVVVDQLCKALAFFGGLSGTQLLGSSSFPESAESNGSGSMFVCWMAEIFPALAQAIPRRPRGRPRGSKNANGGRDRGLKKHAGQILQPQNCGRPEEVDADDSWVDVDETFTLMEDTVMGANEVIFQSGTGPLNKSQSSLTDQVPSGGVPVTKRIGASAATLVPKKRGRPKGSKNRVKPSGTPACRKMSGYSTSNMISVEANDAHVPCIKKPKLGPGRPKGSKNRPKQLASPVTIGSHQISTAKHVLNHQSLAASVGNDMATELSSPHAEYPGALALEVGPNRVSEIRFPPNTTETLPIEPQAKRPMTQTQIKRKGQTPVEDLAVRNSEAYRTASVISTDGDGMAPDHRFAAHSRASEHRPNIDNDETRLYRPLKRKRKGHEVLHRRVEQPQIRHLAVTTGSSPLSDPILTTQSINTCEGYACQSDIDVSAISFGQTMMPTTHSTLQQGVNQEQAVLGISERREDCAGTHRKSDLSWKAPIHPSTMASSSLYRHSKQRPHHQPQPKEHRSHQQLQSQFLATTGQQPSPATFGRITTTPISSINHEPDPTTQRSPRSAQLVTSVASSRRSHRNATSAETQASYQPRQILSSSDTGSILSSQYPNQLIEIPGVKSTSQAHSAMNHDLYILRSAQAEPPPFSSAGSSHTSTPTVSNMAGLGVMDSASSERLYNVFRH</sequence>
<feature type="compositionally biased region" description="Basic and acidic residues" evidence="1">
    <location>
        <begin position="607"/>
        <end position="618"/>
    </location>
</feature>
<feature type="region of interest" description="Disordered" evidence="1">
    <location>
        <begin position="607"/>
        <end position="730"/>
    </location>
</feature>
<feature type="region of interest" description="Disordered" evidence="1">
    <location>
        <begin position="300"/>
        <end position="333"/>
    </location>
</feature>
<feature type="compositionally biased region" description="Basic residues" evidence="1">
    <location>
        <begin position="307"/>
        <end position="320"/>
    </location>
</feature>
<comment type="caution">
    <text evidence="2">The sequence shown here is derived from an EMBL/GenBank/DDBJ whole genome shotgun (WGS) entry which is preliminary data.</text>
</comment>
<dbReference type="GO" id="GO:0003677">
    <property type="term" value="F:DNA binding"/>
    <property type="evidence" value="ECO:0007669"/>
    <property type="project" value="InterPro"/>
</dbReference>
<evidence type="ECO:0000256" key="1">
    <source>
        <dbReference type="SAM" id="MobiDB-lite"/>
    </source>
</evidence>
<feature type="compositionally biased region" description="Polar residues" evidence="1">
    <location>
        <begin position="14"/>
        <end position="23"/>
    </location>
</feature>
<reference evidence="2 3" key="1">
    <citation type="submission" date="2018-11" db="EMBL/GenBank/DDBJ databases">
        <title>Genome sequence and assembly of Colletotrichum sidae.</title>
        <authorList>
            <person name="Gan P."/>
            <person name="Shirasu K."/>
        </authorList>
    </citation>
    <scope>NUCLEOTIDE SEQUENCE [LARGE SCALE GENOMIC DNA]</scope>
    <source>
        <strain evidence="2 3">CBS 518.97</strain>
    </source>
</reference>
<organism evidence="2 3">
    <name type="scientific">Colletotrichum sidae</name>
    <dbReference type="NCBI Taxonomy" id="1347389"/>
    <lineage>
        <taxon>Eukaryota</taxon>
        <taxon>Fungi</taxon>
        <taxon>Dikarya</taxon>
        <taxon>Ascomycota</taxon>
        <taxon>Pezizomycotina</taxon>
        <taxon>Sordariomycetes</taxon>
        <taxon>Hypocreomycetidae</taxon>
        <taxon>Glomerellales</taxon>
        <taxon>Glomerellaceae</taxon>
        <taxon>Colletotrichum</taxon>
        <taxon>Colletotrichum orbiculare species complex</taxon>
    </lineage>
</organism>
<dbReference type="EMBL" id="QAPF01001239">
    <property type="protein sequence ID" value="TEA05980.1"/>
    <property type="molecule type" value="Genomic_DNA"/>
</dbReference>
<feature type="region of interest" description="Disordered" evidence="1">
    <location>
        <begin position="199"/>
        <end position="243"/>
    </location>
</feature>
<feature type="compositionally biased region" description="Basic residues" evidence="1">
    <location>
        <begin position="636"/>
        <end position="654"/>
    </location>
</feature>
<dbReference type="Proteomes" id="UP000295604">
    <property type="component" value="Unassembled WGS sequence"/>
</dbReference>
<dbReference type="SMART" id="SM00384">
    <property type="entry name" value="AT_hook"/>
    <property type="match status" value="3"/>
</dbReference>
<accession>A0A4R8SUS3</accession>
<proteinExistence type="predicted"/>
<name>A0A4R8SUS3_9PEZI</name>
<feature type="compositionally biased region" description="Polar residues" evidence="1">
    <location>
        <begin position="655"/>
        <end position="729"/>
    </location>
</feature>
<keyword evidence="3" id="KW-1185">Reference proteome</keyword>
<dbReference type="InterPro" id="IPR017956">
    <property type="entry name" value="AT_hook_DNA-bd_motif"/>
</dbReference>